<evidence type="ECO:0000313" key="1">
    <source>
        <dbReference type="EMBL" id="MET2825856.1"/>
    </source>
</evidence>
<proteinExistence type="predicted"/>
<evidence type="ECO:0008006" key="3">
    <source>
        <dbReference type="Google" id="ProtNLM"/>
    </source>
</evidence>
<reference evidence="1 2" key="1">
    <citation type="submission" date="2024-06" db="EMBL/GenBank/DDBJ databases">
        <authorList>
            <person name="Kim D.-U."/>
        </authorList>
    </citation>
    <scope>NUCLEOTIDE SEQUENCE [LARGE SCALE GENOMIC DNA]</scope>
    <source>
        <strain evidence="1 2">KACC15460</strain>
    </source>
</reference>
<organism evidence="1 2">
    <name type="scientific">Mesorhizobium shangrilense</name>
    <dbReference type="NCBI Taxonomy" id="460060"/>
    <lineage>
        <taxon>Bacteria</taxon>
        <taxon>Pseudomonadati</taxon>
        <taxon>Pseudomonadota</taxon>
        <taxon>Alphaproteobacteria</taxon>
        <taxon>Hyphomicrobiales</taxon>
        <taxon>Phyllobacteriaceae</taxon>
        <taxon>Mesorhizobium</taxon>
    </lineage>
</organism>
<gene>
    <name evidence="1" type="ORF">ABVQ20_02585</name>
</gene>
<dbReference type="RefSeq" id="WP_354457933.1">
    <property type="nucleotide sequence ID" value="NZ_JBEWSZ010000001.1"/>
</dbReference>
<keyword evidence="2" id="KW-1185">Reference proteome</keyword>
<evidence type="ECO:0000313" key="2">
    <source>
        <dbReference type="Proteomes" id="UP001548832"/>
    </source>
</evidence>
<accession>A0ABV2D754</accession>
<protein>
    <recommendedName>
        <fullName evidence="3">DNA alkylation repair protein</fullName>
    </recommendedName>
</protein>
<comment type="caution">
    <text evidence="1">The sequence shown here is derived from an EMBL/GenBank/DDBJ whole genome shotgun (WGS) entry which is preliminary data.</text>
</comment>
<dbReference type="EMBL" id="JBEWSZ010000001">
    <property type="protein sequence ID" value="MET2825856.1"/>
    <property type="molecule type" value="Genomic_DNA"/>
</dbReference>
<dbReference type="Proteomes" id="UP001548832">
    <property type="component" value="Unassembled WGS sequence"/>
</dbReference>
<name>A0ABV2D754_9HYPH</name>
<sequence>MEPDAELQRLIDDCYEAFADYPRPRALHASPLRDPVEILKTLTSAPLRQLTDEQIGPYAGYALTTVGGVDDYKHFLPRILELAINDPPQLGIDPPIVAHKLGRAQWLQWPASEQEPIRTLFAAAWRHAVQQHPDEVDPHSWLCAIAILGQDLPAALEAWPAVPSPNAGLQAVHFVTMYGASLFKDNPDRRGFWSYVDEQTIETMRQWLLGEAAFKLLSSASGPPAPVEEWKLDEALSILAACEARRR</sequence>